<dbReference type="AlphaFoldDB" id="A0A6A6XGI4"/>
<evidence type="ECO:0000313" key="1">
    <source>
        <dbReference type="EMBL" id="KAF2795153.1"/>
    </source>
</evidence>
<keyword evidence="2" id="KW-1185">Reference proteome</keyword>
<organism evidence="1 2">
    <name type="scientific">Melanomma pulvis-pyrius CBS 109.77</name>
    <dbReference type="NCBI Taxonomy" id="1314802"/>
    <lineage>
        <taxon>Eukaryota</taxon>
        <taxon>Fungi</taxon>
        <taxon>Dikarya</taxon>
        <taxon>Ascomycota</taxon>
        <taxon>Pezizomycotina</taxon>
        <taxon>Dothideomycetes</taxon>
        <taxon>Pleosporomycetidae</taxon>
        <taxon>Pleosporales</taxon>
        <taxon>Melanommataceae</taxon>
        <taxon>Melanomma</taxon>
    </lineage>
</organism>
<proteinExistence type="predicted"/>
<sequence length="285" mass="31837">MSDNIISLTPLHVFEIRGTTVDSTPSIFLPSQSNTTQSNRILSVFKIRPNDEGSKLLKSLEYYVDTAAVPLSAFWSFKQSQTISTFSNTTKVDEIVKRASEPKRTAIQTHTFLGRLMCTKGSILTSSNELDVKSSADFEFPRKMSISSGLGHGVWFDPLLEKALRIPPKEINNVFTANVQWMGMGDRWTTYVDNRFVDIEWEGHGAVIGGGLVLMNQYKVLAIYKPRCARWKGGGGSDEKIGSLGVVEEMNEEMMGHVVLSAVAIEEQIMRSKGFKPDSYHAEWM</sequence>
<name>A0A6A6XGI4_9PLEO</name>
<reference evidence="1" key="1">
    <citation type="journal article" date="2020" name="Stud. Mycol.">
        <title>101 Dothideomycetes genomes: a test case for predicting lifestyles and emergence of pathogens.</title>
        <authorList>
            <person name="Haridas S."/>
            <person name="Albert R."/>
            <person name="Binder M."/>
            <person name="Bloem J."/>
            <person name="Labutti K."/>
            <person name="Salamov A."/>
            <person name="Andreopoulos B."/>
            <person name="Baker S."/>
            <person name="Barry K."/>
            <person name="Bills G."/>
            <person name="Bluhm B."/>
            <person name="Cannon C."/>
            <person name="Castanera R."/>
            <person name="Culley D."/>
            <person name="Daum C."/>
            <person name="Ezra D."/>
            <person name="Gonzalez J."/>
            <person name="Henrissat B."/>
            <person name="Kuo A."/>
            <person name="Liang C."/>
            <person name="Lipzen A."/>
            <person name="Lutzoni F."/>
            <person name="Magnuson J."/>
            <person name="Mondo S."/>
            <person name="Nolan M."/>
            <person name="Ohm R."/>
            <person name="Pangilinan J."/>
            <person name="Park H.-J."/>
            <person name="Ramirez L."/>
            <person name="Alfaro M."/>
            <person name="Sun H."/>
            <person name="Tritt A."/>
            <person name="Yoshinaga Y."/>
            <person name="Zwiers L.-H."/>
            <person name="Turgeon B."/>
            <person name="Goodwin S."/>
            <person name="Spatafora J."/>
            <person name="Crous P."/>
            <person name="Grigoriev I."/>
        </authorList>
    </citation>
    <scope>NUCLEOTIDE SEQUENCE</scope>
    <source>
        <strain evidence="1">CBS 109.77</strain>
    </source>
</reference>
<evidence type="ECO:0000313" key="2">
    <source>
        <dbReference type="Proteomes" id="UP000799757"/>
    </source>
</evidence>
<accession>A0A6A6XGI4</accession>
<protein>
    <submittedName>
        <fullName evidence="1">Uncharacterized protein</fullName>
    </submittedName>
</protein>
<dbReference type="EMBL" id="MU001867">
    <property type="protein sequence ID" value="KAF2795153.1"/>
    <property type="molecule type" value="Genomic_DNA"/>
</dbReference>
<dbReference type="OrthoDB" id="3798937at2759"/>
<dbReference type="Proteomes" id="UP000799757">
    <property type="component" value="Unassembled WGS sequence"/>
</dbReference>
<gene>
    <name evidence="1" type="ORF">K505DRAFT_360417</name>
</gene>